<evidence type="ECO:0000256" key="1">
    <source>
        <dbReference type="ARBA" id="ARBA00023015"/>
    </source>
</evidence>
<evidence type="ECO:0000313" key="7">
    <source>
        <dbReference type="EMBL" id="TIC84765.1"/>
    </source>
</evidence>
<dbReference type="Gene3D" id="1.10.357.10">
    <property type="entry name" value="Tetracycline Repressor, domain 2"/>
    <property type="match status" value="1"/>
</dbReference>
<evidence type="ECO:0000256" key="2">
    <source>
        <dbReference type="ARBA" id="ARBA00023125"/>
    </source>
</evidence>
<dbReference type="Pfam" id="PF00440">
    <property type="entry name" value="TetR_N"/>
    <property type="match status" value="1"/>
</dbReference>
<proteinExistence type="predicted"/>
<dbReference type="InterPro" id="IPR011075">
    <property type="entry name" value="TetR_C"/>
</dbReference>
<organism evidence="7 8">
    <name type="scientific">Crenobacter intestini</name>
    <dbReference type="NCBI Taxonomy" id="2563443"/>
    <lineage>
        <taxon>Bacteria</taxon>
        <taxon>Pseudomonadati</taxon>
        <taxon>Pseudomonadota</taxon>
        <taxon>Betaproteobacteria</taxon>
        <taxon>Neisseriales</taxon>
        <taxon>Neisseriaceae</taxon>
        <taxon>Crenobacter</taxon>
    </lineage>
</organism>
<dbReference type="PRINTS" id="PR00455">
    <property type="entry name" value="HTHTETR"/>
</dbReference>
<accession>A0A4T0V104</accession>
<dbReference type="SUPFAM" id="SSF46689">
    <property type="entry name" value="Homeodomain-like"/>
    <property type="match status" value="1"/>
</dbReference>
<keyword evidence="3" id="KW-0804">Transcription</keyword>
<sequence length="229" mass="25518">MNTGSGSMEAPSPRRWQRRKDERTGEIIEAALGLFCEKGFSATKLDDIARAAGVTKGTPYLYFDGKEAILKAVVRATLIDRLGEIEAECRDYRGSRTVLIRRLMLKWWDEVGSTELAGLCKLMVAEAANFPELARFYHDEVIVRSRALMRAVLLDGVREGEFRPMPDTDAVIDALQAPLLMNMIWQHSFARFDESATGSYTKQRLETTLDLVLAALTAAGTTRQGNPTT</sequence>
<keyword evidence="2 4" id="KW-0238">DNA-binding</keyword>
<dbReference type="InterPro" id="IPR001647">
    <property type="entry name" value="HTH_TetR"/>
</dbReference>
<dbReference type="GO" id="GO:0003700">
    <property type="term" value="F:DNA-binding transcription factor activity"/>
    <property type="evidence" value="ECO:0007669"/>
    <property type="project" value="TreeGrafter"/>
</dbReference>
<name>A0A4T0V104_9NEIS</name>
<dbReference type="InterPro" id="IPR050109">
    <property type="entry name" value="HTH-type_TetR-like_transc_reg"/>
</dbReference>
<keyword evidence="1" id="KW-0805">Transcription regulation</keyword>
<dbReference type="EMBL" id="STGJ01000005">
    <property type="protein sequence ID" value="TIC84765.1"/>
    <property type="molecule type" value="Genomic_DNA"/>
</dbReference>
<evidence type="ECO:0000313" key="8">
    <source>
        <dbReference type="Proteomes" id="UP000308891"/>
    </source>
</evidence>
<comment type="caution">
    <text evidence="7">The sequence shown here is derived from an EMBL/GenBank/DDBJ whole genome shotgun (WGS) entry which is preliminary data.</text>
</comment>
<evidence type="ECO:0000256" key="4">
    <source>
        <dbReference type="PROSITE-ProRule" id="PRU00335"/>
    </source>
</evidence>
<dbReference type="InterPro" id="IPR009057">
    <property type="entry name" value="Homeodomain-like_sf"/>
</dbReference>
<gene>
    <name evidence="7" type="ORF">E5K04_06235</name>
</gene>
<dbReference type="SUPFAM" id="SSF48498">
    <property type="entry name" value="Tetracyclin repressor-like, C-terminal domain"/>
    <property type="match status" value="1"/>
</dbReference>
<dbReference type="PANTHER" id="PTHR30055:SF234">
    <property type="entry name" value="HTH-TYPE TRANSCRIPTIONAL REGULATOR BETI"/>
    <property type="match status" value="1"/>
</dbReference>
<dbReference type="PROSITE" id="PS50977">
    <property type="entry name" value="HTH_TETR_2"/>
    <property type="match status" value="1"/>
</dbReference>
<keyword evidence="8" id="KW-1185">Reference proteome</keyword>
<dbReference type="Proteomes" id="UP000308891">
    <property type="component" value="Unassembled WGS sequence"/>
</dbReference>
<evidence type="ECO:0000256" key="5">
    <source>
        <dbReference type="SAM" id="MobiDB-lite"/>
    </source>
</evidence>
<feature type="region of interest" description="Disordered" evidence="5">
    <location>
        <begin position="1"/>
        <end position="20"/>
    </location>
</feature>
<protein>
    <submittedName>
        <fullName evidence="7">TetR/AcrR family transcriptional regulator</fullName>
    </submittedName>
</protein>
<dbReference type="AlphaFoldDB" id="A0A4T0V104"/>
<feature type="DNA-binding region" description="H-T-H motif" evidence="4">
    <location>
        <begin position="44"/>
        <end position="63"/>
    </location>
</feature>
<evidence type="ECO:0000256" key="3">
    <source>
        <dbReference type="ARBA" id="ARBA00023163"/>
    </source>
</evidence>
<dbReference type="PANTHER" id="PTHR30055">
    <property type="entry name" value="HTH-TYPE TRANSCRIPTIONAL REGULATOR RUTR"/>
    <property type="match status" value="1"/>
</dbReference>
<reference evidence="7 8" key="1">
    <citation type="submission" date="2019-04" db="EMBL/GenBank/DDBJ databases">
        <title>Crenobacter sp. nov.</title>
        <authorList>
            <person name="Shi S."/>
        </authorList>
    </citation>
    <scope>NUCLEOTIDE SEQUENCE [LARGE SCALE GENOMIC DNA]</scope>
    <source>
        <strain evidence="7 8">GY 70310</strain>
    </source>
</reference>
<dbReference type="Pfam" id="PF16859">
    <property type="entry name" value="TetR_C_11"/>
    <property type="match status" value="1"/>
</dbReference>
<dbReference type="OrthoDB" id="9809994at2"/>
<dbReference type="Gene3D" id="1.10.10.60">
    <property type="entry name" value="Homeodomain-like"/>
    <property type="match status" value="1"/>
</dbReference>
<feature type="domain" description="HTH tetR-type" evidence="6">
    <location>
        <begin position="21"/>
        <end position="81"/>
    </location>
</feature>
<dbReference type="GO" id="GO:0000976">
    <property type="term" value="F:transcription cis-regulatory region binding"/>
    <property type="evidence" value="ECO:0007669"/>
    <property type="project" value="TreeGrafter"/>
</dbReference>
<dbReference type="InterPro" id="IPR036271">
    <property type="entry name" value="Tet_transcr_reg_TetR-rel_C_sf"/>
</dbReference>
<evidence type="ECO:0000259" key="6">
    <source>
        <dbReference type="PROSITE" id="PS50977"/>
    </source>
</evidence>